<evidence type="ECO:0000313" key="3">
    <source>
        <dbReference type="Proteomes" id="UP001155586"/>
    </source>
</evidence>
<comment type="caution">
    <text evidence="2">The sequence shown here is derived from an EMBL/GenBank/DDBJ whole genome shotgun (WGS) entry which is preliminary data.</text>
</comment>
<reference evidence="2" key="1">
    <citation type="submission" date="2022-02" db="EMBL/GenBank/DDBJ databases">
        <title>Vibrio sp. nov., a new bacterium isolated from Bohai sea, China.</title>
        <authorList>
            <person name="Yuan Y."/>
        </authorList>
    </citation>
    <scope>NUCLEOTIDE SEQUENCE</scope>
    <source>
        <strain evidence="2">DBSS07</strain>
    </source>
</reference>
<sequence length="176" mass="19603">MKSIMVVRLVTALLLVNTSSLNAGTVAYPFPVSSYIDLSHLYPFSLFLEVEEPYLDLIFDEELGRFKDSSTTLAVSSDIPSGESKLLEYQFQLTRNASICNRFGQEGEAYVEDIVDVHVDNQALDEGEYSEHFKFDKVDENGFAYGENELLLTGNQIDGSGLECQGEVILVVEIVL</sequence>
<dbReference type="Proteomes" id="UP001155586">
    <property type="component" value="Unassembled WGS sequence"/>
</dbReference>
<evidence type="ECO:0000256" key="1">
    <source>
        <dbReference type="SAM" id="SignalP"/>
    </source>
</evidence>
<keyword evidence="1" id="KW-0732">Signal</keyword>
<keyword evidence="3" id="KW-1185">Reference proteome</keyword>
<feature type="chain" id="PRO_5040791484" evidence="1">
    <location>
        <begin position="24"/>
        <end position="176"/>
    </location>
</feature>
<protein>
    <submittedName>
        <fullName evidence="2">Uncharacterized protein</fullName>
    </submittedName>
</protein>
<dbReference type="RefSeq" id="WP_265688617.1">
    <property type="nucleotide sequence ID" value="NZ_JAKRRX010000114.1"/>
</dbReference>
<name>A0A9X3HTU1_9VIBR</name>
<gene>
    <name evidence="2" type="ORF">MD483_16625</name>
</gene>
<dbReference type="AlphaFoldDB" id="A0A9X3HTU1"/>
<dbReference type="EMBL" id="JAKRRX010000114">
    <property type="protein sequence ID" value="MCW8335442.1"/>
    <property type="molecule type" value="Genomic_DNA"/>
</dbReference>
<evidence type="ECO:0000313" key="2">
    <source>
        <dbReference type="EMBL" id="MCW8335442.1"/>
    </source>
</evidence>
<proteinExistence type="predicted"/>
<organism evidence="2 3">
    <name type="scientific">Vibrio paucivorans</name>
    <dbReference type="NCBI Taxonomy" id="2829489"/>
    <lineage>
        <taxon>Bacteria</taxon>
        <taxon>Pseudomonadati</taxon>
        <taxon>Pseudomonadota</taxon>
        <taxon>Gammaproteobacteria</taxon>
        <taxon>Vibrionales</taxon>
        <taxon>Vibrionaceae</taxon>
        <taxon>Vibrio</taxon>
    </lineage>
</organism>
<feature type="signal peptide" evidence="1">
    <location>
        <begin position="1"/>
        <end position="23"/>
    </location>
</feature>
<accession>A0A9X3HTU1</accession>